<evidence type="ECO:0000256" key="7">
    <source>
        <dbReference type="ARBA" id="ARBA00022840"/>
    </source>
</evidence>
<evidence type="ECO:0000256" key="10">
    <source>
        <dbReference type="ARBA" id="ARBA00023242"/>
    </source>
</evidence>
<dbReference type="STRING" id="857566.A0A1E3PMS8"/>
<dbReference type="InterPro" id="IPR038718">
    <property type="entry name" value="SNF2-like_sf"/>
</dbReference>
<dbReference type="FunFam" id="3.40.50.10810:FF:000014">
    <property type="entry name" value="SWI/SNF-related matrix-associated actin-dependent regulator of chromatin subfamily A containing DEAD/H box 1"/>
    <property type="match status" value="1"/>
</dbReference>
<feature type="non-terminal residue" evidence="13">
    <location>
        <position position="731"/>
    </location>
</feature>
<keyword evidence="5" id="KW-0378">Hydrolase</keyword>
<dbReference type="InterPro" id="IPR027417">
    <property type="entry name" value="P-loop_NTPase"/>
</dbReference>
<keyword evidence="7" id="KW-0067">ATP-binding</keyword>
<organism evidence="13 14">
    <name type="scientific">Nadsonia fulvescens var. elongata DSM 6958</name>
    <dbReference type="NCBI Taxonomy" id="857566"/>
    <lineage>
        <taxon>Eukaryota</taxon>
        <taxon>Fungi</taxon>
        <taxon>Dikarya</taxon>
        <taxon>Ascomycota</taxon>
        <taxon>Saccharomycotina</taxon>
        <taxon>Dipodascomycetes</taxon>
        <taxon>Dipodascales</taxon>
        <taxon>Dipodascales incertae sedis</taxon>
        <taxon>Nadsonia</taxon>
    </lineage>
</organism>
<protein>
    <recommendedName>
        <fullName evidence="3">DNA helicase</fullName>
        <ecNumber evidence="3">3.6.4.12</ecNumber>
    </recommendedName>
</protein>
<dbReference type="Pfam" id="PF00271">
    <property type="entry name" value="Helicase_C"/>
    <property type="match status" value="1"/>
</dbReference>
<evidence type="ECO:0000256" key="4">
    <source>
        <dbReference type="ARBA" id="ARBA00022741"/>
    </source>
</evidence>
<keyword evidence="8" id="KW-0156">Chromatin regulator</keyword>
<feature type="non-terminal residue" evidence="13">
    <location>
        <position position="1"/>
    </location>
</feature>
<dbReference type="OrthoDB" id="5857104at2759"/>
<dbReference type="GO" id="GO:0005524">
    <property type="term" value="F:ATP binding"/>
    <property type="evidence" value="ECO:0007669"/>
    <property type="project" value="UniProtKB-KW"/>
</dbReference>
<evidence type="ECO:0000313" key="13">
    <source>
        <dbReference type="EMBL" id="ODQ66735.1"/>
    </source>
</evidence>
<dbReference type="PANTHER" id="PTHR10799">
    <property type="entry name" value="SNF2/RAD54 HELICASE FAMILY"/>
    <property type="match status" value="1"/>
</dbReference>
<keyword evidence="4" id="KW-0547">Nucleotide-binding</keyword>
<feature type="domain" description="Helicase C-terminal" evidence="12">
    <location>
        <begin position="571"/>
        <end position="729"/>
    </location>
</feature>
<dbReference type="PROSITE" id="PS51192">
    <property type="entry name" value="HELICASE_ATP_BIND_1"/>
    <property type="match status" value="1"/>
</dbReference>
<dbReference type="SMART" id="SM00490">
    <property type="entry name" value="HELICc"/>
    <property type="match status" value="1"/>
</dbReference>
<dbReference type="InterPro" id="IPR001650">
    <property type="entry name" value="Helicase_C-like"/>
</dbReference>
<evidence type="ECO:0000256" key="6">
    <source>
        <dbReference type="ARBA" id="ARBA00022806"/>
    </source>
</evidence>
<keyword evidence="14" id="KW-1185">Reference proteome</keyword>
<keyword evidence="9" id="KW-0238">DNA-binding</keyword>
<dbReference type="Gene3D" id="3.40.50.10810">
    <property type="entry name" value="Tandem AAA-ATPase domain"/>
    <property type="match status" value="1"/>
</dbReference>
<dbReference type="EC" id="3.6.4.12" evidence="3"/>
<dbReference type="EMBL" id="KV454408">
    <property type="protein sequence ID" value="ODQ66735.1"/>
    <property type="molecule type" value="Genomic_DNA"/>
</dbReference>
<proteinExistence type="inferred from homology"/>
<dbReference type="AlphaFoldDB" id="A0A1E3PMS8"/>
<dbReference type="GO" id="GO:0003678">
    <property type="term" value="F:DNA helicase activity"/>
    <property type="evidence" value="ECO:0007669"/>
    <property type="project" value="UniProtKB-EC"/>
</dbReference>
<evidence type="ECO:0000256" key="3">
    <source>
        <dbReference type="ARBA" id="ARBA00012551"/>
    </source>
</evidence>
<gene>
    <name evidence="13" type="ORF">NADFUDRAFT_12025</name>
</gene>
<dbReference type="InterPro" id="IPR000330">
    <property type="entry name" value="SNF2_N"/>
</dbReference>
<dbReference type="SUPFAM" id="SSF52540">
    <property type="entry name" value="P-loop containing nucleoside triphosphate hydrolases"/>
    <property type="match status" value="2"/>
</dbReference>
<keyword evidence="6" id="KW-0347">Helicase</keyword>
<evidence type="ECO:0000259" key="12">
    <source>
        <dbReference type="PROSITE" id="PS51194"/>
    </source>
</evidence>
<dbReference type="InterPro" id="IPR014001">
    <property type="entry name" value="Helicase_ATP-bd"/>
</dbReference>
<evidence type="ECO:0000259" key="11">
    <source>
        <dbReference type="PROSITE" id="PS51192"/>
    </source>
</evidence>
<dbReference type="GO" id="GO:0003677">
    <property type="term" value="F:DNA binding"/>
    <property type="evidence" value="ECO:0007669"/>
    <property type="project" value="UniProtKB-KW"/>
</dbReference>
<dbReference type="GO" id="GO:0005634">
    <property type="term" value="C:nucleus"/>
    <property type="evidence" value="ECO:0007669"/>
    <property type="project" value="UniProtKB-SubCell"/>
</dbReference>
<evidence type="ECO:0000256" key="2">
    <source>
        <dbReference type="ARBA" id="ARBA00007025"/>
    </source>
</evidence>
<evidence type="ECO:0000313" key="14">
    <source>
        <dbReference type="Proteomes" id="UP000095009"/>
    </source>
</evidence>
<comment type="similarity">
    <text evidence="2">Belongs to the SNF2/RAD54 helicase family.</text>
</comment>
<evidence type="ECO:0000256" key="1">
    <source>
        <dbReference type="ARBA" id="ARBA00004123"/>
    </source>
</evidence>
<dbReference type="GO" id="GO:0005694">
    <property type="term" value="C:chromosome"/>
    <property type="evidence" value="ECO:0007669"/>
    <property type="project" value="UniProtKB-ARBA"/>
</dbReference>
<dbReference type="Gene3D" id="3.40.50.300">
    <property type="entry name" value="P-loop containing nucleotide triphosphate hydrolases"/>
    <property type="match status" value="2"/>
</dbReference>
<dbReference type="Pfam" id="PF00176">
    <property type="entry name" value="SNF2-rel_dom"/>
    <property type="match status" value="1"/>
</dbReference>
<dbReference type="PROSITE" id="PS51194">
    <property type="entry name" value="HELICASE_CTER"/>
    <property type="match status" value="1"/>
</dbReference>
<comment type="subcellular location">
    <subcellularLocation>
        <location evidence="1">Nucleus</location>
    </subcellularLocation>
</comment>
<dbReference type="GO" id="GO:0016787">
    <property type="term" value="F:hydrolase activity"/>
    <property type="evidence" value="ECO:0007669"/>
    <property type="project" value="UniProtKB-KW"/>
</dbReference>
<dbReference type="CDD" id="cd18793">
    <property type="entry name" value="SF2_C_SNF"/>
    <property type="match status" value="1"/>
</dbReference>
<evidence type="ECO:0000256" key="9">
    <source>
        <dbReference type="ARBA" id="ARBA00023125"/>
    </source>
</evidence>
<dbReference type="GO" id="GO:0140658">
    <property type="term" value="F:ATP-dependent chromatin remodeler activity"/>
    <property type="evidence" value="ECO:0007669"/>
    <property type="project" value="UniProtKB-ARBA"/>
</dbReference>
<dbReference type="Proteomes" id="UP000095009">
    <property type="component" value="Unassembled WGS sequence"/>
</dbReference>
<dbReference type="InterPro" id="IPR049730">
    <property type="entry name" value="SNF2/RAD54-like_C"/>
</dbReference>
<feature type="domain" description="Helicase ATP-binding" evidence="11">
    <location>
        <begin position="210"/>
        <end position="378"/>
    </location>
</feature>
<evidence type="ECO:0000256" key="8">
    <source>
        <dbReference type="ARBA" id="ARBA00022853"/>
    </source>
</evidence>
<sequence>DSENENDYNSDEEMEFDRRLLDFFNTASNKDIADIASCTLEVADEIIKKRRFTSLEAVRNVDYRTPEELEQDAANKSKRRRATRKLAGEKVVDACSTMLRGYEAVDSLIQRCENLGTDVSKSIGEWGVSVLGASGELEIADVDHDKIEKSGLKAEKVIEIGDDDSEDDNDESLQIQGVRRKNTYFEEKPSLLAPSLELKSYQQVGINWLNLLYNKGLSCILADEMGLGKTCQVISFLAHLKQMGKKGPHLVVVPSSTLENWLREFKKFCPSFVVEPYYGSMNERAEIRDALSQPDAEFDVIVTTYNLACGSKNDTGFLKSMKFNCCVYDEGHMLKNSESERYAKLMKLKANFRLLLTGTPLQNNLKELISLLAFILPNIFLECKDDLGAIFKHKAKTTDENSHNPLLSEQRITKAKTMMTPFILRRKKEQVLKHLPAKSHKVVYCELSPEQKVIYEKELEASRRTIEAREQGIKISAKEKNSSSNVLMTLRKAALHHLLFRTGYNEAKLKKMARKIMQEEVYQNANENYIFEDMEVMNDFELHRLCEQFEDSIGEYQLDESELMKSGKVDKLCQILPGMKKDGDRILIFSQFTLVLDILERVMSTLDISFLRLDGSTPVEVRQDMIDKYYENPEITVFLLSTKAGGFGINLACANKVIIYDLSFNPHDDKQAEDRAHRVGQTREVEVIRMITKDTIEENILALANTKLALDRNISGEGDEAKAEEANASLV</sequence>
<accession>A0A1E3PMS8</accession>
<dbReference type="SMART" id="SM00487">
    <property type="entry name" value="DEXDc"/>
    <property type="match status" value="1"/>
</dbReference>
<reference evidence="13 14" key="1">
    <citation type="journal article" date="2016" name="Proc. Natl. Acad. Sci. U.S.A.">
        <title>Comparative genomics of biotechnologically important yeasts.</title>
        <authorList>
            <person name="Riley R."/>
            <person name="Haridas S."/>
            <person name="Wolfe K.H."/>
            <person name="Lopes M.R."/>
            <person name="Hittinger C.T."/>
            <person name="Goeker M."/>
            <person name="Salamov A.A."/>
            <person name="Wisecaver J.H."/>
            <person name="Long T.M."/>
            <person name="Calvey C.H."/>
            <person name="Aerts A.L."/>
            <person name="Barry K.W."/>
            <person name="Choi C."/>
            <person name="Clum A."/>
            <person name="Coughlan A.Y."/>
            <person name="Deshpande S."/>
            <person name="Douglass A.P."/>
            <person name="Hanson S.J."/>
            <person name="Klenk H.-P."/>
            <person name="LaButti K.M."/>
            <person name="Lapidus A."/>
            <person name="Lindquist E.A."/>
            <person name="Lipzen A.M."/>
            <person name="Meier-Kolthoff J.P."/>
            <person name="Ohm R.A."/>
            <person name="Otillar R.P."/>
            <person name="Pangilinan J.L."/>
            <person name="Peng Y."/>
            <person name="Rokas A."/>
            <person name="Rosa C.A."/>
            <person name="Scheuner C."/>
            <person name="Sibirny A.A."/>
            <person name="Slot J.C."/>
            <person name="Stielow J.B."/>
            <person name="Sun H."/>
            <person name="Kurtzman C.P."/>
            <person name="Blackwell M."/>
            <person name="Grigoriev I.V."/>
            <person name="Jeffries T.W."/>
        </authorList>
    </citation>
    <scope>NUCLEOTIDE SEQUENCE [LARGE SCALE GENOMIC DNA]</scope>
    <source>
        <strain evidence="13 14">DSM 6958</strain>
    </source>
</reference>
<dbReference type="CDD" id="cd17998">
    <property type="entry name" value="DEXHc_SMARCAD1"/>
    <property type="match status" value="1"/>
</dbReference>
<keyword evidence="10" id="KW-0539">Nucleus</keyword>
<evidence type="ECO:0000256" key="5">
    <source>
        <dbReference type="ARBA" id="ARBA00022801"/>
    </source>
</evidence>
<name>A0A1E3PMS8_9ASCO</name>